<evidence type="ECO:0000256" key="2">
    <source>
        <dbReference type="ARBA" id="ARBA00038825"/>
    </source>
</evidence>
<dbReference type="EMBL" id="VKKG01000001">
    <property type="protein sequence ID" value="TRY20222.1"/>
    <property type="molecule type" value="Genomic_DNA"/>
</dbReference>
<dbReference type="PANTHER" id="PTHR10668:SF105">
    <property type="entry name" value="DEHYDROGENASE-RELATED"/>
    <property type="match status" value="1"/>
</dbReference>
<protein>
    <recommendedName>
        <fullName evidence="3">Pyridine nucleotide-disulfide oxidoreductase domain-containing protein 2</fullName>
    </recommendedName>
</protein>
<dbReference type="GO" id="GO:0016491">
    <property type="term" value="F:oxidoreductase activity"/>
    <property type="evidence" value="ECO:0007669"/>
    <property type="project" value="InterPro"/>
</dbReference>
<dbReference type="PANTHER" id="PTHR10668">
    <property type="entry name" value="PHYTOENE DEHYDROGENASE"/>
    <property type="match status" value="1"/>
</dbReference>
<dbReference type="SUPFAM" id="SSF51905">
    <property type="entry name" value="FAD/NAD(P)-binding domain"/>
    <property type="match status" value="1"/>
</dbReference>
<sequence>MSQSTVDAIVIGAGNHGLVAAALLADAGWDVLVLEGRSKPGGAVASRTIDGFVVDEFSSCYPLGQASPVLQSLELGGHGLEWLDHRPSLTHVSDADDELGSAVQDSPEATAAELDQDHPGDGEAWLKMFSGWRRVREPLLDALIRGWPPVRAGGRLARTLGAAGLLDFARFALLPSDRMGEEWFGGRRAREILAGNTAHADVSPLAPISGLMGYLLAMLAQDVGFPVPRGGAGALGEALASRARQGGAEIRLDSPVAGINVAEGRAAGVRLADGSEVRARRAVVADVSATSLYGDLLPDNAVPAGLRARMERFAWDPPTLKLNLLLDGEMPWRAARARGAAVVHAGLSAKELIGWHASIATGKVPPRAFCLVGQMTTADPGRSPSGTESLWAYTHLPRVPDEAAAGVAAESLGNIEAMFDELAPGWRGLERDRWVQSPAELEDANPSLVGGAVGGGTTQLFQQGPWRPVAGLGGPVTHVPGLYLASAATHPGGAVHGGAGYNAARAALRDSRWWSRPVGTATTKAQLMLQRREPNY</sequence>
<dbReference type="AlphaFoldDB" id="A0A553K6C5"/>
<feature type="domain" description="Amine oxidase" evidence="4">
    <location>
        <begin position="17"/>
        <end position="506"/>
    </location>
</feature>
<name>A0A553K6C5_9ACTN</name>
<evidence type="ECO:0000259" key="4">
    <source>
        <dbReference type="Pfam" id="PF01593"/>
    </source>
</evidence>
<organism evidence="5 6">
    <name type="scientific">Tessaracoccus rhinocerotis</name>
    <dbReference type="NCBI Taxonomy" id="1689449"/>
    <lineage>
        <taxon>Bacteria</taxon>
        <taxon>Bacillati</taxon>
        <taxon>Actinomycetota</taxon>
        <taxon>Actinomycetes</taxon>
        <taxon>Propionibacteriales</taxon>
        <taxon>Propionibacteriaceae</taxon>
        <taxon>Tessaracoccus</taxon>
    </lineage>
</organism>
<dbReference type="Proteomes" id="UP000317638">
    <property type="component" value="Unassembled WGS sequence"/>
</dbReference>
<dbReference type="Gene3D" id="3.50.50.60">
    <property type="entry name" value="FAD/NAD(P)-binding domain"/>
    <property type="match status" value="2"/>
</dbReference>
<evidence type="ECO:0000256" key="3">
    <source>
        <dbReference type="ARBA" id="ARBA00040298"/>
    </source>
</evidence>
<dbReference type="OrthoDB" id="833207at2"/>
<gene>
    <name evidence="5" type="ORF">FOJ82_05005</name>
</gene>
<reference evidence="5 6" key="1">
    <citation type="submission" date="2019-07" db="EMBL/GenBank/DDBJ databases">
        <authorList>
            <person name="Zhou L.-Y."/>
        </authorList>
    </citation>
    <scope>NUCLEOTIDE SEQUENCE [LARGE SCALE GENOMIC DNA]</scope>
    <source>
        <strain evidence="5 6">YIM 101269</strain>
    </source>
</reference>
<accession>A0A553K6C5</accession>
<comment type="function">
    <text evidence="1">Probable oxidoreductase that may play a role as regulator of mitochondrial function.</text>
</comment>
<proteinExistence type="predicted"/>
<keyword evidence="6" id="KW-1185">Reference proteome</keyword>
<evidence type="ECO:0000313" key="6">
    <source>
        <dbReference type="Proteomes" id="UP000317638"/>
    </source>
</evidence>
<dbReference type="RefSeq" id="WP_143937306.1">
    <property type="nucleotide sequence ID" value="NZ_VKKG01000001.1"/>
</dbReference>
<comment type="subunit">
    <text evidence="2">Interacts with COX5B; this interaction may contribute to localize PYROXD2 to the inner face of the inner mitochondrial membrane.</text>
</comment>
<evidence type="ECO:0000313" key="5">
    <source>
        <dbReference type="EMBL" id="TRY20222.1"/>
    </source>
</evidence>
<dbReference type="InterPro" id="IPR036188">
    <property type="entry name" value="FAD/NAD-bd_sf"/>
</dbReference>
<dbReference type="Pfam" id="PF01593">
    <property type="entry name" value="Amino_oxidase"/>
    <property type="match status" value="1"/>
</dbReference>
<comment type="caution">
    <text evidence="5">The sequence shown here is derived from an EMBL/GenBank/DDBJ whole genome shotgun (WGS) entry which is preliminary data.</text>
</comment>
<dbReference type="InterPro" id="IPR002937">
    <property type="entry name" value="Amino_oxidase"/>
</dbReference>
<evidence type="ECO:0000256" key="1">
    <source>
        <dbReference type="ARBA" id="ARBA00037217"/>
    </source>
</evidence>